<protein>
    <submittedName>
        <fullName evidence="6">Uncharacterized protein</fullName>
    </submittedName>
</protein>
<evidence type="ECO:0000256" key="5">
    <source>
        <dbReference type="ARBA" id="ARBA00023315"/>
    </source>
</evidence>
<dbReference type="GO" id="GO:0016020">
    <property type="term" value="C:membrane"/>
    <property type="evidence" value="ECO:0007669"/>
    <property type="project" value="GOC"/>
</dbReference>
<evidence type="ECO:0000256" key="4">
    <source>
        <dbReference type="ARBA" id="ARBA00023098"/>
    </source>
</evidence>
<dbReference type="SUPFAM" id="SSF51161">
    <property type="entry name" value="Trimeric LpxA-like enzymes"/>
    <property type="match status" value="1"/>
</dbReference>
<dbReference type="CDD" id="cd03352">
    <property type="entry name" value="LbH_LpxD"/>
    <property type="match status" value="1"/>
</dbReference>
<dbReference type="AlphaFoldDB" id="A0A7R8WTU3"/>
<name>A0A7R8WTU3_9CRUS</name>
<keyword evidence="4" id="KW-0443">Lipid metabolism</keyword>
<accession>A0A7R8WTU3</accession>
<reference evidence="6" key="1">
    <citation type="submission" date="2020-11" db="EMBL/GenBank/DDBJ databases">
        <authorList>
            <person name="Tran Van P."/>
        </authorList>
    </citation>
    <scope>NUCLEOTIDE SEQUENCE</scope>
</reference>
<dbReference type="InterPro" id="IPR001451">
    <property type="entry name" value="Hexapep"/>
</dbReference>
<evidence type="ECO:0000256" key="3">
    <source>
        <dbReference type="ARBA" id="ARBA00022679"/>
    </source>
</evidence>
<gene>
    <name evidence="6" type="ORF">CTOB1V02_LOCUS14946</name>
</gene>
<dbReference type="Pfam" id="PF14602">
    <property type="entry name" value="Hexapep_2"/>
    <property type="match status" value="1"/>
</dbReference>
<proteinExistence type="predicted"/>
<evidence type="ECO:0000313" key="6">
    <source>
        <dbReference type="EMBL" id="CAD7237131.1"/>
    </source>
</evidence>
<keyword evidence="2" id="KW-0441">Lipid A biosynthesis</keyword>
<keyword evidence="1" id="KW-0444">Lipid biosynthesis</keyword>
<dbReference type="GO" id="GO:0009245">
    <property type="term" value="P:lipid A biosynthetic process"/>
    <property type="evidence" value="ECO:0007669"/>
    <property type="project" value="UniProtKB-KW"/>
</dbReference>
<dbReference type="PANTHER" id="PTHR43378">
    <property type="entry name" value="UDP-3-O-ACYLGLUCOSAMINE N-ACYLTRANSFERASE"/>
    <property type="match status" value="1"/>
</dbReference>
<dbReference type="OrthoDB" id="8300393at2759"/>
<evidence type="ECO:0000256" key="1">
    <source>
        <dbReference type="ARBA" id="ARBA00022516"/>
    </source>
</evidence>
<dbReference type="GO" id="GO:0016410">
    <property type="term" value="F:N-acyltransferase activity"/>
    <property type="evidence" value="ECO:0007669"/>
    <property type="project" value="InterPro"/>
</dbReference>
<keyword evidence="5" id="KW-0012">Acyltransferase</keyword>
<dbReference type="Pfam" id="PF00132">
    <property type="entry name" value="Hexapep"/>
    <property type="match status" value="1"/>
</dbReference>
<dbReference type="Gene3D" id="2.160.10.10">
    <property type="entry name" value="Hexapeptide repeat proteins"/>
    <property type="match status" value="1"/>
</dbReference>
<dbReference type="PANTHER" id="PTHR43378:SF2">
    <property type="entry name" value="UDP-3-O-ACYLGLUCOSAMINE N-ACYLTRANSFERASE 1, MITOCHONDRIAL-RELATED"/>
    <property type="match status" value="1"/>
</dbReference>
<organism evidence="6">
    <name type="scientific">Cyprideis torosa</name>
    <dbReference type="NCBI Taxonomy" id="163714"/>
    <lineage>
        <taxon>Eukaryota</taxon>
        <taxon>Metazoa</taxon>
        <taxon>Ecdysozoa</taxon>
        <taxon>Arthropoda</taxon>
        <taxon>Crustacea</taxon>
        <taxon>Oligostraca</taxon>
        <taxon>Ostracoda</taxon>
        <taxon>Podocopa</taxon>
        <taxon>Podocopida</taxon>
        <taxon>Cytherocopina</taxon>
        <taxon>Cytheroidea</taxon>
        <taxon>Cytherideidae</taxon>
        <taxon>Cyprideis</taxon>
    </lineage>
</organism>
<dbReference type="InterPro" id="IPR007691">
    <property type="entry name" value="LpxD"/>
</dbReference>
<keyword evidence="3" id="KW-0808">Transferase</keyword>
<dbReference type="InterPro" id="IPR011004">
    <property type="entry name" value="Trimer_LpxA-like_sf"/>
</dbReference>
<dbReference type="EMBL" id="OB685060">
    <property type="protein sequence ID" value="CAD7237131.1"/>
    <property type="molecule type" value="Genomic_DNA"/>
</dbReference>
<evidence type="ECO:0000256" key="2">
    <source>
        <dbReference type="ARBA" id="ARBA00022556"/>
    </source>
</evidence>
<sequence>MAIDPSAEIGEGTVLQPNVFIGPDVKIGKDCFIHASVTINQGTIIGDRVTIQSGTVLGSDAFYYKDRGTHREKLNSVGIVEIEDDVEIGANCTIDRGVTDVTRIVGIAGCSVIEDEVILWGQVGVISGVHIGKKAVAYGQAGIAQSVEGGKIYFGSPATEFREQLRRNFALAKLAERK</sequence>